<gene>
    <name evidence="4" type="ORF">DIABBA_LOCUS2011</name>
</gene>
<sequence length="198" mass="22479">MRFSKNLLVFIVVILAYSYGLEESCPSMCKCTEEQVDCISRDIEEVPDFESLTNHPQVIDLSGNKIAMIGPYDLSFEKSYMVKELYLNNSEVIDVDNEAFDDLENLQMLYLGENLLRVVPEDFVGELTELILLDLSGNPFEGKMPVVRSDSLEVLALAKCQITEVTAEALTYLPNLRLLSTSRKQHSVHKPRCIPRRV</sequence>
<keyword evidence="5" id="KW-1185">Reference proteome</keyword>
<feature type="chain" id="PRO_5040511693" evidence="3">
    <location>
        <begin position="21"/>
        <end position="198"/>
    </location>
</feature>
<organism evidence="4 5">
    <name type="scientific">Diabrotica balteata</name>
    <name type="common">Banded cucumber beetle</name>
    <dbReference type="NCBI Taxonomy" id="107213"/>
    <lineage>
        <taxon>Eukaryota</taxon>
        <taxon>Metazoa</taxon>
        <taxon>Ecdysozoa</taxon>
        <taxon>Arthropoda</taxon>
        <taxon>Hexapoda</taxon>
        <taxon>Insecta</taxon>
        <taxon>Pterygota</taxon>
        <taxon>Neoptera</taxon>
        <taxon>Endopterygota</taxon>
        <taxon>Coleoptera</taxon>
        <taxon>Polyphaga</taxon>
        <taxon>Cucujiformia</taxon>
        <taxon>Chrysomeloidea</taxon>
        <taxon>Chrysomelidae</taxon>
        <taxon>Galerucinae</taxon>
        <taxon>Diabroticina</taxon>
        <taxon>Diabroticites</taxon>
        <taxon>Diabrotica</taxon>
    </lineage>
</organism>
<dbReference type="InterPro" id="IPR050333">
    <property type="entry name" value="SLRP"/>
</dbReference>
<feature type="signal peptide" evidence="3">
    <location>
        <begin position="1"/>
        <end position="20"/>
    </location>
</feature>
<evidence type="ECO:0000313" key="4">
    <source>
        <dbReference type="EMBL" id="CAG9828066.1"/>
    </source>
</evidence>
<dbReference type="InterPro" id="IPR001611">
    <property type="entry name" value="Leu-rich_rpt"/>
</dbReference>
<keyword evidence="3" id="KW-0732">Signal</keyword>
<proteinExistence type="predicted"/>
<keyword evidence="1" id="KW-0433">Leucine-rich repeat</keyword>
<keyword evidence="2" id="KW-0677">Repeat</keyword>
<dbReference type="EMBL" id="OU898276">
    <property type="protein sequence ID" value="CAG9828066.1"/>
    <property type="molecule type" value="Genomic_DNA"/>
</dbReference>
<accession>A0A9N9SPB3</accession>
<dbReference type="Gene3D" id="3.80.10.10">
    <property type="entry name" value="Ribonuclease Inhibitor"/>
    <property type="match status" value="1"/>
</dbReference>
<protein>
    <submittedName>
        <fullName evidence="4">Uncharacterized protein</fullName>
    </submittedName>
</protein>
<dbReference type="AlphaFoldDB" id="A0A9N9SPB3"/>
<name>A0A9N9SPB3_DIABA</name>
<evidence type="ECO:0000256" key="2">
    <source>
        <dbReference type="ARBA" id="ARBA00022737"/>
    </source>
</evidence>
<evidence type="ECO:0000256" key="1">
    <source>
        <dbReference type="ARBA" id="ARBA00022614"/>
    </source>
</evidence>
<dbReference type="PANTHER" id="PTHR45712:SF22">
    <property type="entry name" value="INSULIN-LIKE GROWTH FACTOR-BINDING PROTEIN COMPLEX ACID LABILE SUBUNIT"/>
    <property type="match status" value="1"/>
</dbReference>
<reference evidence="4" key="1">
    <citation type="submission" date="2022-01" db="EMBL/GenBank/DDBJ databases">
        <authorList>
            <person name="King R."/>
        </authorList>
    </citation>
    <scope>NUCLEOTIDE SEQUENCE</scope>
</reference>
<dbReference type="PANTHER" id="PTHR45712">
    <property type="entry name" value="AGAP008170-PA"/>
    <property type="match status" value="1"/>
</dbReference>
<dbReference type="OrthoDB" id="694479at2759"/>
<dbReference type="SUPFAM" id="SSF52058">
    <property type="entry name" value="L domain-like"/>
    <property type="match status" value="1"/>
</dbReference>
<dbReference type="Proteomes" id="UP001153709">
    <property type="component" value="Chromosome 1"/>
</dbReference>
<evidence type="ECO:0000256" key="3">
    <source>
        <dbReference type="SAM" id="SignalP"/>
    </source>
</evidence>
<dbReference type="InterPro" id="IPR032675">
    <property type="entry name" value="LRR_dom_sf"/>
</dbReference>
<evidence type="ECO:0000313" key="5">
    <source>
        <dbReference type="Proteomes" id="UP001153709"/>
    </source>
</evidence>
<dbReference type="Pfam" id="PF13855">
    <property type="entry name" value="LRR_8"/>
    <property type="match status" value="1"/>
</dbReference>